<feature type="non-terminal residue" evidence="1">
    <location>
        <position position="1"/>
    </location>
</feature>
<dbReference type="EMBL" id="ABDG02000029">
    <property type="protein sequence ID" value="EHK39569.1"/>
    <property type="molecule type" value="Genomic_DNA"/>
</dbReference>
<evidence type="ECO:0000313" key="2">
    <source>
        <dbReference type="Proteomes" id="UP000005426"/>
    </source>
</evidence>
<keyword evidence="2" id="KW-1185">Reference proteome</keyword>
<gene>
    <name evidence="1" type="ORF">TRIATDRAFT_302921</name>
</gene>
<reference evidence="1 2" key="1">
    <citation type="journal article" date="2011" name="Genome Biol.">
        <title>Comparative genome sequence analysis underscores mycoparasitism as the ancestral life style of Trichoderma.</title>
        <authorList>
            <person name="Kubicek C.P."/>
            <person name="Herrera-Estrella A."/>
            <person name="Seidl-Seiboth V."/>
            <person name="Martinez D.A."/>
            <person name="Druzhinina I.S."/>
            <person name="Thon M."/>
            <person name="Zeilinger S."/>
            <person name="Casas-Flores S."/>
            <person name="Horwitz B.A."/>
            <person name="Mukherjee P.K."/>
            <person name="Mukherjee M."/>
            <person name="Kredics L."/>
            <person name="Alcaraz L.D."/>
            <person name="Aerts A."/>
            <person name="Antal Z."/>
            <person name="Atanasova L."/>
            <person name="Cervantes-Badillo M.G."/>
            <person name="Challacombe J."/>
            <person name="Chertkov O."/>
            <person name="McCluskey K."/>
            <person name="Coulpier F."/>
            <person name="Deshpande N."/>
            <person name="von Doehren H."/>
            <person name="Ebbole D.J."/>
            <person name="Esquivel-Naranjo E.U."/>
            <person name="Fekete E."/>
            <person name="Flipphi M."/>
            <person name="Glaser F."/>
            <person name="Gomez-Rodriguez E.Y."/>
            <person name="Gruber S."/>
            <person name="Han C."/>
            <person name="Henrissat B."/>
            <person name="Hermosa R."/>
            <person name="Hernandez-Onate M."/>
            <person name="Karaffa L."/>
            <person name="Kosti I."/>
            <person name="Le Crom S."/>
            <person name="Lindquist E."/>
            <person name="Lucas S."/>
            <person name="Luebeck M."/>
            <person name="Luebeck P.S."/>
            <person name="Margeot A."/>
            <person name="Metz B."/>
            <person name="Misra M."/>
            <person name="Nevalainen H."/>
            <person name="Omann M."/>
            <person name="Packer N."/>
            <person name="Perrone G."/>
            <person name="Uresti-Rivera E.E."/>
            <person name="Salamov A."/>
            <person name="Schmoll M."/>
            <person name="Seiboth B."/>
            <person name="Shapiro H."/>
            <person name="Sukno S."/>
            <person name="Tamayo-Ramos J.A."/>
            <person name="Tisch D."/>
            <person name="Wiest A."/>
            <person name="Wilkinson H.H."/>
            <person name="Zhang M."/>
            <person name="Coutinho P.M."/>
            <person name="Kenerley C.M."/>
            <person name="Monte E."/>
            <person name="Baker S.E."/>
            <person name="Grigoriev I.V."/>
        </authorList>
    </citation>
    <scope>NUCLEOTIDE SEQUENCE [LARGE SCALE GENOMIC DNA]</scope>
    <source>
        <strain evidence="2">ATCC 20476 / IMI 206040</strain>
    </source>
</reference>
<feature type="non-terminal residue" evidence="1">
    <location>
        <position position="69"/>
    </location>
</feature>
<name>G9PCJ5_HYPAI</name>
<dbReference type="Proteomes" id="UP000005426">
    <property type="component" value="Unassembled WGS sequence"/>
</dbReference>
<accession>G9PCJ5</accession>
<proteinExistence type="predicted"/>
<dbReference type="HOGENOM" id="CLU_2782790_0_0_1"/>
<comment type="caution">
    <text evidence="1">The sequence shown here is derived from an EMBL/GenBank/DDBJ whole genome shotgun (WGS) entry which is preliminary data.</text>
</comment>
<dbReference type="AlphaFoldDB" id="G9PCJ5"/>
<organism evidence="1 2">
    <name type="scientific">Hypocrea atroviridis (strain ATCC 20476 / IMI 206040)</name>
    <name type="common">Trichoderma atroviride</name>
    <dbReference type="NCBI Taxonomy" id="452589"/>
    <lineage>
        <taxon>Eukaryota</taxon>
        <taxon>Fungi</taxon>
        <taxon>Dikarya</taxon>
        <taxon>Ascomycota</taxon>
        <taxon>Pezizomycotina</taxon>
        <taxon>Sordariomycetes</taxon>
        <taxon>Hypocreomycetidae</taxon>
        <taxon>Hypocreales</taxon>
        <taxon>Hypocreaceae</taxon>
        <taxon>Trichoderma</taxon>
    </lineage>
</organism>
<sequence>EIVHTGNGYANGFRVTWSRARYSAWRLRRHLGPVSSERHVFLHNNAREPTRRISEVKVELTEKKQGTSE</sequence>
<evidence type="ECO:0000313" key="1">
    <source>
        <dbReference type="EMBL" id="EHK39569.1"/>
    </source>
</evidence>
<protein>
    <submittedName>
        <fullName evidence="1">Uncharacterized protein</fullName>
    </submittedName>
</protein>